<evidence type="ECO:0000256" key="3">
    <source>
        <dbReference type="PROSITE-ProRule" id="PRU00339"/>
    </source>
</evidence>
<dbReference type="PANTHER" id="PTHR44858:SF1">
    <property type="entry name" value="UDP-N-ACETYLGLUCOSAMINE--PEPTIDE N-ACETYLGLUCOSAMINYLTRANSFERASE SPINDLY-RELATED"/>
    <property type="match status" value="1"/>
</dbReference>
<dbReference type="InterPro" id="IPR019734">
    <property type="entry name" value="TPR_rpt"/>
</dbReference>
<dbReference type="Proteomes" id="UP001201449">
    <property type="component" value="Unassembled WGS sequence"/>
</dbReference>
<evidence type="ECO:0000256" key="1">
    <source>
        <dbReference type="ARBA" id="ARBA00022737"/>
    </source>
</evidence>
<dbReference type="InterPro" id="IPR050498">
    <property type="entry name" value="Ycf3"/>
</dbReference>
<gene>
    <name evidence="4" type="ORF">L0U89_14305</name>
</gene>
<organism evidence="4 5">
    <name type="scientific">Mariniradius sediminis</name>
    <dbReference type="NCBI Taxonomy" id="2909237"/>
    <lineage>
        <taxon>Bacteria</taxon>
        <taxon>Pseudomonadati</taxon>
        <taxon>Bacteroidota</taxon>
        <taxon>Cytophagia</taxon>
        <taxon>Cytophagales</taxon>
        <taxon>Cyclobacteriaceae</taxon>
        <taxon>Mariniradius</taxon>
    </lineage>
</organism>
<sequence length="262" mass="29658">MIRKSFCLAAVLMLCNACLGSYSEGERLFRSARYQEAIGEFSRSLFLHVNDLKTLHLRARSYEELGEFEKAVEDYQTILYHEPTYAQALAGIGKIFWKKEDYKNAEKYLLLAAKQDGEDFEILLLLGRAMLMNENYKSADEFLQLAKELNPKHAGVYFYQGMARSQIGDILGAAGSFNMCLKYDPENLTARYNRGLVLLLIGHTTWALEDFETILQSNPSHIEALARRGHAKIRLQDPSGCADLQQAAQRGSLYAQLHLDGC</sequence>
<keyword evidence="1" id="KW-0677">Repeat</keyword>
<proteinExistence type="predicted"/>
<comment type="caution">
    <text evidence="4">The sequence shown here is derived from an EMBL/GenBank/DDBJ whole genome shotgun (WGS) entry which is preliminary data.</text>
</comment>
<evidence type="ECO:0000313" key="4">
    <source>
        <dbReference type="EMBL" id="MCF1752231.1"/>
    </source>
</evidence>
<dbReference type="SUPFAM" id="SSF48452">
    <property type="entry name" value="TPR-like"/>
    <property type="match status" value="1"/>
</dbReference>
<evidence type="ECO:0000256" key="2">
    <source>
        <dbReference type="ARBA" id="ARBA00022803"/>
    </source>
</evidence>
<dbReference type="PROSITE" id="PS50005">
    <property type="entry name" value="TPR"/>
    <property type="match status" value="2"/>
</dbReference>
<name>A0ABS9BVZ5_9BACT</name>
<feature type="repeat" description="TPR" evidence="3">
    <location>
        <begin position="120"/>
        <end position="153"/>
    </location>
</feature>
<evidence type="ECO:0000313" key="5">
    <source>
        <dbReference type="Proteomes" id="UP001201449"/>
    </source>
</evidence>
<feature type="repeat" description="TPR" evidence="3">
    <location>
        <begin position="52"/>
        <end position="85"/>
    </location>
</feature>
<accession>A0ABS9BVZ5</accession>
<keyword evidence="5" id="KW-1185">Reference proteome</keyword>
<protein>
    <submittedName>
        <fullName evidence="4">Tetratricopeptide repeat protein</fullName>
    </submittedName>
</protein>
<dbReference type="RefSeq" id="WP_234862137.1">
    <property type="nucleotide sequence ID" value="NZ_JAKEVZ010000011.1"/>
</dbReference>
<dbReference type="Pfam" id="PF13432">
    <property type="entry name" value="TPR_16"/>
    <property type="match status" value="1"/>
</dbReference>
<dbReference type="PANTHER" id="PTHR44858">
    <property type="entry name" value="TETRATRICOPEPTIDE REPEAT PROTEIN 6"/>
    <property type="match status" value="1"/>
</dbReference>
<dbReference type="Gene3D" id="1.25.40.10">
    <property type="entry name" value="Tetratricopeptide repeat domain"/>
    <property type="match status" value="2"/>
</dbReference>
<dbReference type="EMBL" id="JAKEVZ010000011">
    <property type="protein sequence ID" value="MCF1752231.1"/>
    <property type="molecule type" value="Genomic_DNA"/>
</dbReference>
<keyword evidence="2 3" id="KW-0802">TPR repeat</keyword>
<dbReference type="InterPro" id="IPR011990">
    <property type="entry name" value="TPR-like_helical_dom_sf"/>
</dbReference>
<dbReference type="SMART" id="SM00028">
    <property type="entry name" value="TPR"/>
    <property type="match status" value="5"/>
</dbReference>
<reference evidence="4 5" key="1">
    <citation type="submission" date="2022-01" db="EMBL/GenBank/DDBJ databases">
        <title>Mariniradius saccharolyticus sp. nov., isolated from sediment of a river.</title>
        <authorList>
            <person name="Liu H."/>
        </authorList>
    </citation>
    <scope>NUCLEOTIDE SEQUENCE [LARGE SCALE GENOMIC DNA]</scope>
    <source>
        <strain evidence="4 5">RY-2</strain>
    </source>
</reference>